<dbReference type="GO" id="GO:0033103">
    <property type="term" value="P:protein secretion by the type VI secretion system"/>
    <property type="evidence" value="ECO:0007669"/>
    <property type="project" value="InterPro"/>
</dbReference>
<dbReference type="Pfam" id="PF17541">
    <property type="entry name" value="TssC"/>
    <property type="match status" value="1"/>
</dbReference>
<dbReference type="InterPro" id="IPR035576">
    <property type="entry name" value="T6SS_TssC"/>
</dbReference>
<dbReference type="EMBL" id="CP014263">
    <property type="protein sequence ID" value="AQG80538.1"/>
    <property type="molecule type" value="Genomic_DNA"/>
</dbReference>
<protein>
    <recommendedName>
        <fullName evidence="4">Type VI secretion system contractile sheath protein TssC</fullName>
    </recommendedName>
</protein>
<name>A0A1P9WYZ1_9BACT</name>
<proteinExistence type="predicted"/>
<accession>A0A1P9WYZ1</accession>
<organism evidence="2 3">
    <name type="scientific">Spirosoma montaniterrae</name>
    <dbReference type="NCBI Taxonomy" id="1178516"/>
    <lineage>
        <taxon>Bacteria</taxon>
        <taxon>Pseudomonadati</taxon>
        <taxon>Bacteroidota</taxon>
        <taxon>Cytophagia</taxon>
        <taxon>Cytophagales</taxon>
        <taxon>Cytophagaceae</taxon>
        <taxon>Spirosoma</taxon>
    </lineage>
</organism>
<evidence type="ECO:0008006" key="4">
    <source>
        <dbReference type="Google" id="ProtNLM"/>
    </source>
</evidence>
<sequence>MEAPEQTANGKAVKERTKIANPAQALADSSQQLAKFGGFEFVETTVEGAQNLNPAKKARKNIFLTEKGSEKERKALKKRLTAFADLLDSHENVADMIGEAEQKAETAGETLRRNLKKAVDETKDLETAYRSVALFYKNADTEKIKNISIVNADPEQIQDLDNTLFFDGIADELRQNYDKLDLRNNYSLLVLPGYLGAKKVVDKWARLAHENKAMLLTDYRHLDTPDDVLELWQDEDMPSADAYKANVMMTCNYLVGREAFSDLGEDEPLYVPPSAALAGKIYKTVLQQPVAGSKHGTLNEVDGVRFELKKSEIANLEKLGLVPMVNEYNKVMAYSAKTLFNGDNQGLQTYSVVRVFDWVMKVLIDFLNRRAFENWTYDAEKDLRAQIVKFLNSITGSDKIIEDFKILRFERDKDVKDRIHLDIHIKPYFPAKNFLVRLDGTKGDDANDWKGGVEQA</sequence>
<dbReference type="KEGG" id="smon:AWR27_15130"/>
<keyword evidence="3" id="KW-1185">Reference proteome</keyword>
<gene>
    <name evidence="2" type="ORF">AWR27_15130</name>
</gene>
<feature type="region of interest" description="Disordered" evidence="1">
    <location>
        <begin position="1"/>
        <end position="20"/>
    </location>
</feature>
<dbReference type="STRING" id="1178516.AWR27_15130"/>
<dbReference type="AlphaFoldDB" id="A0A1P9WYZ1"/>
<evidence type="ECO:0000313" key="2">
    <source>
        <dbReference type="EMBL" id="AQG80538.1"/>
    </source>
</evidence>
<evidence type="ECO:0000313" key="3">
    <source>
        <dbReference type="Proteomes" id="UP000187941"/>
    </source>
</evidence>
<dbReference type="RefSeq" id="WP_077131965.1">
    <property type="nucleotide sequence ID" value="NZ_CP014263.1"/>
</dbReference>
<dbReference type="Proteomes" id="UP000187941">
    <property type="component" value="Chromosome"/>
</dbReference>
<reference evidence="2 3" key="1">
    <citation type="submission" date="2016-01" db="EMBL/GenBank/DDBJ databases">
        <authorList>
            <person name="Oliw E.H."/>
        </authorList>
    </citation>
    <scope>NUCLEOTIDE SEQUENCE [LARGE SCALE GENOMIC DNA]</scope>
    <source>
        <strain evidence="2 3">DY10</strain>
    </source>
</reference>
<evidence type="ECO:0000256" key="1">
    <source>
        <dbReference type="SAM" id="MobiDB-lite"/>
    </source>
</evidence>
<dbReference type="GO" id="GO:0033104">
    <property type="term" value="C:type VI protein secretion system complex"/>
    <property type="evidence" value="ECO:0007669"/>
    <property type="project" value="InterPro"/>
</dbReference>
<dbReference type="OrthoDB" id="1408613at2"/>